<proteinExistence type="predicted"/>
<reference evidence="1" key="1">
    <citation type="submission" date="2000-12" db="EMBL/GenBank/DDBJ databases">
        <title>Oryza sativa nipponbare(GA3) genomic DNA, chromosome 6, PAC clone:P0038C05.</title>
        <authorList>
            <person name="Sasaki T."/>
            <person name="Matsumoto T."/>
            <person name="Yamamoto K."/>
        </authorList>
    </citation>
    <scope>NUCLEOTIDE SEQUENCE</scope>
</reference>
<evidence type="ECO:0000313" key="1">
    <source>
        <dbReference type="EMBL" id="BAD68027.1"/>
    </source>
</evidence>
<sequence>MGRRAGRIALHATLISRDVDCWWRMQRLATMGNCPGSMRTTPQCSNAYAAYYSLII</sequence>
<dbReference type="AlphaFoldDB" id="Q5VN07"/>
<reference evidence="2" key="2">
    <citation type="submission" date="2002-10" db="EMBL/GenBank/DDBJ databases">
        <title>Oryza sativa nipponbare(GA3) genomic DNA, chromosome 6, PAC clone:P0676F10.</title>
        <authorList>
            <person name="Sasaki T."/>
            <person name="Matsumoto T."/>
            <person name="Yamamoto K."/>
        </authorList>
    </citation>
    <scope>NUCLEOTIDE SEQUENCE</scope>
</reference>
<organism evidence="2 3">
    <name type="scientific">Oryza sativa subsp. japonica</name>
    <name type="common">Rice</name>
    <dbReference type="NCBI Taxonomy" id="39947"/>
    <lineage>
        <taxon>Eukaryota</taxon>
        <taxon>Viridiplantae</taxon>
        <taxon>Streptophyta</taxon>
        <taxon>Embryophyta</taxon>
        <taxon>Tracheophyta</taxon>
        <taxon>Spermatophyta</taxon>
        <taxon>Magnoliopsida</taxon>
        <taxon>Liliopsida</taxon>
        <taxon>Poales</taxon>
        <taxon>Poaceae</taxon>
        <taxon>BOP clade</taxon>
        <taxon>Oryzoideae</taxon>
        <taxon>Oryzeae</taxon>
        <taxon>Oryzinae</taxon>
        <taxon>Oryza</taxon>
        <taxon>Oryza sativa</taxon>
    </lineage>
</organism>
<dbReference type="Proteomes" id="UP000000763">
    <property type="component" value="Chromosome 6"/>
</dbReference>
<reference evidence="3" key="3">
    <citation type="journal article" date="2005" name="Nature">
        <title>The map-based sequence of the rice genome.</title>
        <authorList>
            <consortium name="International rice genome sequencing project (IRGSP)"/>
            <person name="Matsumoto T."/>
            <person name="Wu J."/>
            <person name="Kanamori H."/>
            <person name="Katayose Y."/>
            <person name="Fujisawa M."/>
            <person name="Namiki N."/>
            <person name="Mizuno H."/>
            <person name="Yamamoto K."/>
            <person name="Antonio B.A."/>
            <person name="Baba T."/>
            <person name="Sakata K."/>
            <person name="Nagamura Y."/>
            <person name="Aoki H."/>
            <person name="Arikawa K."/>
            <person name="Arita K."/>
            <person name="Bito T."/>
            <person name="Chiden Y."/>
            <person name="Fujitsuka N."/>
            <person name="Fukunaka R."/>
            <person name="Hamada M."/>
            <person name="Harada C."/>
            <person name="Hayashi A."/>
            <person name="Hijishita S."/>
            <person name="Honda M."/>
            <person name="Hosokawa S."/>
            <person name="Ichikawa Y."/>
            <person name="Idonuma A."/>
            <person name="Iijima M."/>
            <person name="Ikeda M."/>
            <person name="Ikeno M."/>
            <person name="Ito K."/>
            <person name="Ito S."/>
            <person name="Ito T."/>
            <person name="Ito Y."/>
            <person name="Ito Y."/>
            <person name="Iwabuchi A."/>
            <person name="Kamiya K."/>
            <person name="Karasawa W."/>
            <person name="Kurita K."/>
            <person name="Katagiri S."/>
            <person name="Kikuta A."/>
            <person name="Kobayashi H."/>
            <person name="Kobayashi N."/>
            <person name="Machita K."/>
            <person name="Maehara T."/>
            <person name="Masukawa M."/>
            <person name="Mizubayashi T."/>
            <person name="Mukai Y."/>
            <person name="Nagasaki H."/>
            <person name="Nagata Y."/>
            <person name="Naito S."/>
            <person name="Nakashima M."/>
            <person name="Nakama Y."/>
            <person name="Nakamichi Y."/>
            <person name="Nakamura M."/>
            <person name="Meguro A."/>
            <person name="Negishi M."/>
            <person name="Ohta I."/>
            <person name="Ohta T."/>
            <person name="Okamoto M."/>
            <person name="Ono N."/>
            <person name="Saji S."/>
            <person name="Sakaguchi M."/>
            <person name="Sakai K."/>
            <person name="Shibata M."/>
            <person name="Shimokawa T."/>
            <person name="Song J."/>
            <person name="Takazaki Y."/>
            <person name="Terasawa K."/>
            <person name="Tsugane M."/>
            <person name="Tsuji K."/>
            <person name="Ueda S."/>
            <person name="Waki K."/>
            <person name="Yamagata H."/>
            <person name="Yamamoto M."/>
            <person name="Yamamoto S."/>
            <person name="Yamane H."/>
            <person name="Yoshiki S."/>
            <person name="Yoshihara R."/>
            <person name="Yukawa K."/>
            <person name="Zhong H."/>
            <person name="Yano M."/>
            <person name="Yuan Q."/>
            <person name="Ouyang S."/>
            <person name="Liu J."/>
            <person name="Jones K.M."/>
            <person name="Gansberger K."/>
            <person name="Moffat K."/>
            <person name="Hill J."/>
            <person name="Bera J."/>
            <person name="Fadrosh D."/>
            <person name="Jin S."/>
            <person name="Johri S."/>
            <person name="Kim M."/>
            <person name="Overton L."/>
            <person name="Reardon M."/>
            <person name="Tsitrin T."/>
            <person name="Vuong H."/>
            <person name="Weaver B."/>
            <person name="Ciecko A."/>
            <person name="Tallon L."/>
            <person name="Jackson J."/>
            <person name="Pai G."/>
            <person name="Aken S.V."/>
            <person name="Utterback T."/>
            <person name="Reidmuller S."/>
            <person name="Feldblyum T."/>
            <person name="Hsiao J."/>
            <person name="Zismann V."/>
            <person name="Iobst S."/>
            <person name="de Vazeille A.R."/>
            <person name="Buell C.R."/>
            <person name="Ying K."/>
            <person name="Li Y."/>
            <person name="Lu T."/>
            <person name="Huang Y."/>
            <person name="Zhao Q."/>
            <person name="Feng Q."/>
            <person name="Zhang L."/>
            <person name="Zhu J."/>
            <person name="Weng Q."/>
            <person name="Mu J."/>
            <person name="Lu Y."/>
            <person name="Fan D."/>
            <person name="Liu Y."/>
            <person name="Guan J."/>
            <person name="Zhang Y."/>
            <person name="Yu S."/>
            <person name="Liu X."/>
            <person name="Zhang Y."/>
            <person name="Hong G."/>
            <person name="Han B."/>
            <person name="Choisne N."/>
            <person name="Demange N."/>
            <person name="Orjeda G."/>
            <person name="Samain S."/>
            <person name="Cattolico L."/>
            <person name="Pelletier E."/>
            <person name="Couloux A."/>
            <person name="Segurens B."/>
            <person name="Wincker P."/>
            <person name="D'Hont A."/>
            <person name="Scarpelli C."/>
            <person name="Weissenbach J."/>
            <person name="Salanoubat M."/>
            <person name="Quetier F."/>
            <person name="Yu Y."/>
            <person name="Kim H.R."/>
            <person name="Rambo T."/>
            <person name="Currie J."/>
            <person name="Collura K."/>
            <person name="Luo M."/>
            <person name="Yang T."/>
            <person name="Ammiraju J.S.S."/>
            <person name="Engler F."/>
            <person name="Soderlund C."/>
            <person name="Wing R.A."/>
            <person name="Palmer L.E."/>
            <person name="de la Bastide M."/>
            <person name="Spiegel L."/>
            <person name="Nascimento L."/>
            <person name="Zutavern T."/>
            <person name="O'Shaughnessy A."/>
            <person name="Dike S."/>
            <person name="Dedhia N."/>
            <person name="Preston R."/>
            <person name="Balija V."/>
            <person name="McCombie W.R."/>
            <person name="Chow T."/>
            <person name="Chen H."/>
            <person name="Chung M."/>
            <person name="Chen C."/>
            <person name="Shaw J."/>
            <person name="Wu H."/>
            <person name="Hsiao K."/>
            <person name="Chao Y."/>
            <person name="Chu M."/>
            <person name="Cheng C."/>
            <person name="Hour A."/>
            <person name="Lee P."/>
            <person name="Lin S."/>
            <person name="Lin Y."/>
            <person name="Liou J."/>
            <person name="Liu S."/>
            <person name="Hsing Y."/>
            <person name="Raghuvanshi S."/>
            <person name="Mohanty A."/>
            <person name="Bharti A.K."/>
            <person name="Gaur A."/>
            <person name="Gupta V."/>
            <person name="Kumar D."/>
            <person name="Ravi V."/>
            <person name="Vij S."/>
            <person name="Kapur A."/>
            <person name="Khurana P."/>
            <person name="Khurana P."/>
            <person name="Khurana J.P."/>
            <person name="Tyagi A.K."/>
            <person name="Gaikwad K."/>
            <person name="Singh A."/>
            <person name="Dalal V."/>
            <person name="Srivastava S."/>
            <person name="Dixit A."/>
            <person name="Pal A.K."/>
            <person name="Ghazi I.A."/>
            <person name="Yadav M."/>
            <person name="Pandit A."/>
            <person name="Bhargava A."/>
            <person name="Sureshbabu K."/>
            <person name="Batra K."/>
            <person name="Sharma T.R."/>
            <person name="Mohapatra T."/>
            <person name="Singh N.K."/>
            <person name="Messing J."/>
            <person name="Nelson A.B."/>
            <person name="Fuks G."/>
            <person name="Kavchok S."/>
            <person name="Keizer G."/>
            <person name="Linton E."/>
            <person name="Llaca V."/>
            <person name="Song R."/>
            <person name="Tanyolac B."/>
            <person name="Young S."/>
            <person name="Ho-Il K."/>
            <person name="Hahn J.H."/>
            <person name="Sangsakoo G."/>
            <person name="Vanavichit A."/>
            <person name="de Mattos Luiz.A.T."/>
            <person name="Zimmer P.D."/>
            <person name="Malone G."/>
            <person name="Dellagostin O."/>
            <person name="de Oliveira A.C."/>
            <person name="Bevan M."/>
            <person name="Bancroft I."/>
            <person name="Minx P."/>
            <person name="Cordum H."/>
            <person name="Wilson R."/>
            <person name="Cheng Z."/>
            <person name="Jin W."/>
            <person name="Jiang J."/>
            <person name="Leong S.A."/>
            <person name="Iwama H."/>
            <person name="Gojobori T."/>
            <person name="Itoh T."/>
            <person name="Niimura Y."/>
            <person name="Fujii Y."/>
            <person name="Habara T."/>
            <person name="Sakai H."/>
            <person name="Sato Y."/>
            <person name="Wilson G."/>
            <person name="Kumar K."/>
            <person name="McCouch S."/>
            <person name="Juretic N."/>
            <person name="Hoen D."/>
            <person name="Wright S."/>
            <person name="Bruskiewich R."/>
            <person name="Bureau T."/>
            <person name="Miyao A."/>
            <person name="Hirochika H."/>
            <person name="Nishikawa T."/>
            <person name="Kadowaki K."/>
            <person name="Sugiura M."/>
            <person name="Burr B."/>
            <person name="Sasaki T."/>
        </authorList>
    </citation>
    <scope>NUCLEOTIDE SEQUENCE [LARGE SCALE GENOMIC DNA]</scope>
    <source>
        <strain evidence="3">cv. Nipponbare</strain>
    </source>
</reference>
<gene>
    <name evidence="1" type="ORF">P0038C05.28</name>
    <name evidence="2" type="ORF">P0676F10.39</name>
</gene>
<evidence type="ECO:0000313" key="2">
    <source>
        <dbReference type="EMBL" id="BAD69168.1"/>
    </source>
</evidence>
<reference evidence="3" key="4">
    <citation type="journal article" date="2008" name="Nucleic Acids Res.">
        <title>The rice annotation project database (RAP-DB): 2008 update.</title>
        <authorList>
            <consortium name="The rice annotation project (RAP)"/>
        </authorList>
    </citation>
    <scope>GENOME REANNOTATION</scope>
    <source>
        <strain evidence="3">cv. Nipponbare</strain>
    </source>
</reference>
<dbReference type="EMBL" id="AP005813">
    <property type="protein sequence ID" value="BAD69168.1"/>
    <property type="molecule type" value="Genomic_DNA"/>
</dbReference>
<protein>
    <submittedName>
        <fullName evidence="2">Uncharacterized protein</fullName>
    </submittedName>
</protein>
<name>Q5VN07_ORYSJ</name>
<accession>Q5VN07</accession>
<evidence type="ECO:0000313" key="3">
    <source>
        <dbReference type="Proteomes" id="UP000000763"/>
    </source>
</evidence>
<dbReference type="EMBL" id="AP003044">
    <property type="protein sequence ID" value="BAD68027.1"/>
    <property type="molecule type" value="Genomic_DNA"/>
</dbReference>